<dbReference type="KEGG" id="vg:4156077"/>
<dbReference type="GeneID" id="4156077"/>
<feature type="region of interest" description="Disordered" evidence="1">
    <location>
        <begin position="36"/>
        <end position="55"/>
    </location>
</feature>
<feature type="compositionally biased region" description="Low complexity" evidence="1">
    <location>
        <begin position="36"/>
        <end position="49"/>
    </location>
</feature>
<dbReference type="RefSeq" id="YP_654716.1">
    <property type="nucleotide sequence ID" value="NC_008193.1"/>
</dbReference>
<sequence length="55" mass="6003">MSKLIIINSSTDQQDNFQIAWAICGSVSAITFTFSRSSNSSKSTKTRVSASKRTN</sequence>
<evidence type="ECO:0000313" key="2">
    <source>
        <dbReference type="EMBL" id="ABD49442.1"/>
    </source>
</evidence>
<organism evidence="2 3">
    <name type="scientific">Pasteurella phage F108</name>
    <dbReference type="NCBI Taxonomy" id="2911430"/>
    <lineage>
        <taxon>Viruses</taxon>
        <taxon>Duplodnaviria</taxon>
        <taxon>Heunggongvirae</taxon>
        <taxon>Uroviricota</taxon>
        <taxon>Caudoviricetes</taxon>
        <taxon>Peduoviridae</taxon>
        <taxon>Irtavirus</taxon>
        <taxon>Irtavirus F108</taxon>
    </lineage>
</organism>
<proteinExistence type="predicted"/>
<keyword evidence="3" id="KW-1185">Reference proteome</keyword>
<evidence type="ECO:0000313" key="3">
    <source>
        <dbReference type="Proteomes" id="UP000002403"/>
    </source>
</evidence>
<dbReference type="EMBL" id="DQ114220">
    <property type="protein sequence ID" value="ABD49442.1"/>
    <property type="molecule type" value="Genomic_DNA"/>
</dbReference>
<evidence type="ECO:0000256" key="1">
    <source>
        <dbReference type="SAM" id="MobiDB-lite"/>
    </source>
</evidence>
<reference evidence="2 3" key="1">
    <citation type="journal article" date="2006" name="Appl. Environ. Microbiol.">
        <title>Isolation and sequencing of a temperate transducing phage for Pasteurella multocida.</title>
        <authorList>
            <person name="Campoy S."/>
            <person name="Aranda J."/>
            <person name="Alvarez G."/>
            <person name="Barbe J."/>
            <person name="Llagostera M."/>
        </authorList>
    </citation>
    <scope>NUCLEOTIDE SEQUENCE</scope>
</reference>
<protein>
    <submittedName>
        <fullName evidence="2">Uncharacterized protein</fullName>
    </submittedName>
</protein>
<dbReference type="Proteomes" id="UP000002403">
    <property type="component" value="Segment"/>
</dbReference>
<accession>Q1I115</accession>
<name>Q1I115_9CAUD</name>